<feature type="compositionally biased region" description="Basic and acidic residues" evidence="1">
    <location>
        <begin position="263"/>
        <end position="329"/>
    </location>
</feature>
<evidence type="ECO:0000256" key="1">
    <source>
        <dbReference type="SAM" id="MobiDB-lite"/>
    </source>
</evidence>
<dbReference type="AlphaFoldDB" id="A0A316Z9Z9"/>
<reference evidence="2 3" key="1">
    <citation type="journal article" date="2018" name="Mol. Biol. Evol.">
        <title>Broad Genomic Sampling Reveals a Smut Pathogenic Ancestry of the Fungal Clade Ustilaginomycotina.</title>
        <authorList>
            <person name="Kijpornyongpan T."/>
            <person name="Mondo S.J."/>
            <person name="Barry K."/>
            <person name="Sandor L."/>
            <person name="Lee J."/>
            <person name="Lipzen A."/>
            <person name="Pangilinan J."/>
            <person name="LaButti K."/>
            <person name="Hainaut M."/>
            <person name="Henrissat B."/>
            <person name="Grigoriev I.V."/>
            <person name="Spatafora J.W."/>
            <person name="Aime M.C."/>
        </authorList>
    </citation>
    <scope>NUCLEOTIDE SEQUENCE [LARGE SCALE GENOMIC DNA]</scope>
    <source>
        <strain evidence="2 3">MCA 4186</strain>
    </source>
</reference>
<dbReference type="OrthoDB" id="2529379at2759"/>
<dbReference type="GeneID" id="37273272"/>
<name>A0A316Z9Z9_9BASI</name>
<sequence length="1044" mass="112459">MALPPYATGAAPYPPAQQQQPAPALYPPPTVAVNHYPTYGTNAPAVPGSYAPPQQAPQRQPSFGSVAHNSRHSRYSSSPAPGWPEPPGGPSPGSSPHFRPSLPHASSSQQSMQSLHGRLPSAPSPPHALQPGRQEYRHPQSQAPSPHPPSRPQSLHAASGGYQVAGSAPPASAPAPAPHRQDSSGVPHDAAACPGCRADFEAAIEASRRSAEADAARRAARDDGLSDEERAHIRAIEESAAEERARAAAEEEDMIRQVMEASLRDEEAAQRAREAREREEEAHRLALAESARASEERLRQRERLEREQLEALERSRREAEAEQRRRAEEEALAQQIEERVLQESRREMEREWSRRDEEERALQDFVSRGGAVGEAAYWQHLRHDHAYSLAMRMTDPHASLPPVPAAESSAMGARGPLPRPPLPQVIVEPPSETGTELGADDARHDDDGDDDDDPFGDDAEAPPLYAEVGADRPPEAPAEIPAHVQFRPVVQESTPPAADSVEPPRPPEKAGEPPIQPRGSSMRLPRLVSPRTMAAAAEDAAGPPTPPKEPTGADLARARSNRALTQSEWDRGRSSEEPESPTISIGSFDDAIREEGEPDILPGAQLSPKSSQRHAQRPAISPIAPAAGPSHQTQPVAEQSASAGHDARPSQRADSSGATSFERQSSIASTSSRRSTSSASSATAATSLDPSGSGSRLSVHEFAQTTMSGTDWGYACEPFAPELLASPRNRSGKDGKARFPNSIQLTMPPADGSGVVTGEDLSSFFTIRAPSWKGLLRAMAWYGNTLISAGPQEVADAALAAESSPRDKDAGQLRLAVEIEFVTPSRLQDASYAPSLLASEDGDHGRAAHVSLCLSLVTPARTRRGSEACLAAALKRSSRSLDTMYLRRGSARRVITLPRQAPSLPVDMVKLAQHVHAAHRFSAACPTTSSTALHSPRDLHHAVEAHDISYVQRIRAERSEANRRAGRKDTLGPGAEAGEVRLFADGQDEDDEPGRARRITAAVKRRFQKRAGDGRIVDDQLIGWITPLMPEETVQHDDAWEERR</sequence>
<dbReference type="RefSeq" id="XP_025597302.1">
    <property type="nucleotide sequence ID" value="XM_025745728.1"/>
</dbReference>
<feature type="compositionally biased region" description="Low complexity" evidence="1">
    <location>
        <begin position="665"/>
        <end position="687"/>
    </location>
</feature>
<feature type="compositionally biased region" description="Low complexity" evidence="1">
    <location>
        <begin position="618"/>
        <end position="630"/>
    </location>
</feature>
<feature type="compositionally biased region" description="Polar residues" evidence="1">
    <location>
        <begin position="104"/>
        <end position="114"/>
    </location>
</feature>
<feature type="region of interest" description="Disordered" evidence="1">
    <location>
        <begin position="1"/>
        <end position="193"/>
    </location>
</feature>
<protein>
    <submittedName>
        <fullName evidence="2">Uncharacterized protein</fullName>
    </submittedName>
</protein>
<dbReference type="CDD" id="cd22265">
    <property type="entry name" value="UDM1_RNF168"/>
    <property type="match status" value="1"/>
</dbReference>
<feature type="compositionally biased region" description="Polar residues" evidence="1">
    <location>
        <begin position="631"/>
        <end position="642"/>
    </location>
</feature>
<dbReference type="InterPro" id="IPR003903">
    <property type="entry name" value="UIM_dom"/>
</dbReference>
<feature type="compositionally biased region" description="Acidic residues" evidence="1">
    <location>
        <begin position="447"/>
        <end position="460"/>
    </location>
</feature>
<dbReference type="Proteomes" id="UP000245946">
    <property type="component" value="Unassembled WGS sequence"/>
</dbReference>
<gene>
    <name evidence="2" type="ORF">FA09DRAFT_57826</name>
</gene>
<accession>A0A316Z9Z9</accession>
<feature type="compositionally biased region" description="Low complexity" evidence="1">
    <location>
        <begin position="1"/>
        <end position="23"/>
    </location>
</feature>
<dbReference type="EMBL" id="KZ819296">
    <property type="protein sequence ID" value="PWN97023.1"/>
    <property type="molecule type" value="Genomic_DNA"/>
</dbReference>
<feature type="region of interest" description="Disordered" evidence="1">
    <location>
        <begin position="725"/>
        <end position="746"/>
    </location>
</feature>
<feature type="compositionally biased region" description="Low complexity" evidence="1">
    <location>
        <begin position="51"/>
        <end position="61"/>
    </location>
</feature>
<keyword evidence="3" id="KW-1185">Reference proteome</keyword>
<dbReference type="STRING" id="58919.A0A316Z9Z9"/>
<feature type="compositionally biased region" description="Basic and acidic residues" evidence="1">
    <location>
        <begin position="960"/>
        <end position="970"/>
    </location>
</feature>
<evidence type="ECO:0000313" key="3">
    <source>
        <dbReference type="Proteomes" id="UP000245946"/>
    </source>
</evidence>
<feature type="region of interest" description="Disordered" evidence="1">
    <location>
        <begin position="205"/>
        <end position="251"/>
    </location>
</feature>
<proteinExistence type="predicted"/>
<feature type="compositionally biased region" description="Pro residues" evidence="1">
    <location>
        <begin position="81"/>
        <end position="90"/>
    </location>
</feature>
<feature type="compositionally biased region" description="Polar residues" evidence="1">
    <location>
        <begin position="652"/>
        <end position="664"/>
    </location>
</feature>
<organism evidence="2 3">
    <name type="scientific">Tilletiopsis washingtonensis</name>
    <dbReference type="NCBI Taxonomy" id="58919"/>
    <lineage>
        <taxon>Eukaryota</taxon>
        <taxon>Fungi</taxon>
        <taxon>Dikarya</taxon>
        <taxon>Basidiomycota</taxon>
        <taxon>Ustilaginomycotina</taxon>
        <taxon>Exobasidiomycetes</taxon>
        <taxon>Entylomatales</taxon>
        <taxon>Entylomatales incertae sedis</taxon>
        <taxon>Tilletiopsis</taxon>
    </lineage>
</organism>
<feature type="region of interest" description="Disordered" evidence="1">
    <location>
        <begin position="960"/>
        <end position="996"/>
    </location>
</feature>
<feature type="region of interest" description="Disordered" evidence="1">
    <location>
        <begin position="395"/>
        <end position="697"/>
    </location>
</feature>
<feature type="compositionally biased region" description="Basic and acidic residues" evidence="1">
    <location>
        <begin position="206"/>
        <end position="249"/>
    </location>
</feature>
<dbReference type="PROSITE" id="PS50330">
    <property type="entry name" value="UIM"/>
    <property type="match status" value="1"/>
</dbReference>
<feature type="region of interest" description="Disordered" evidence="1">
    <location>
        <begin position="263"/>
        <end position="330"/>
    </location>
</feature>
<feature type="compositionally biased region" description="Low complexity" evidence="1">
    <location>
        <begin position="92"/>
        <end position="101"/>
    </location>
</feature>
<evidence type="ECO:0000313" key="2">
    <source>
        <dbReference type="EMBL" id="PWN97023.1"/>
    </source>
</evidence>